<dbReference type="RefSeq" id="WP_311657203.1">
    <property type="nucleotide sequence ID" value="NZ_JAVRHY010000002.1"/>
</dbReference>
<comment type="pathway">
    <text evidence="7">Metabolic intermediate biosynthesis; chorismate biosynthesis; chorismate from D-erythrose 4-phosphate and phosphoenolpyruvate: step 5/7.</text>
</comment>
<comment type="catalytic activity">
    <reaction evidence="7">
        <text>shikimate + ATP = 3-phosphoshikimate + ADP + H(+)</text>
        <dbReference type="Rhea" id="RHEA:13121"/>
        <dbReference type="ChEBI" id="CHEBI:15378"/>
        <dbReference type="ChEBI" id="CHEBI:30616"/>
        <dbReference type="ChEBI" id="CHEBI:36208"/>
        <dbReference type="ChEBI" id="CHEBI:145989"/>
        <dbReference type="ChEBI" id="CHEBI:456216"/>
        <dbReference type="EC" id="2.7.1.71"/>
    </reaction>
</comment>
<evidence type="ECO:0000256" key="6">
    <source>
        <dbReference type="ARBA" id="ARBA00023141"/>
    </source>
</evidence>
<dbReference type="EC" id="2.7.1.71" evidence="7"/>
<dbReference type="InterPro" id="IPR000623">
    <property type="entry name" value="Shikimate_kinase/TSH1"/>
</dbReference>
<dbReference type="Proteomes" id="UP001259982">
    <property type="component" value="Unassembled WGS sequence"/>
</dbReference>
<dbReference type="Pfam" id="PF01202">
    <property type="entry name" value="SKI"/>
    <property type="match status" value="1"/>
</dbReference>
<evidence type="ECO:0000313" key="9">
    <source>
        <dbReference type="EMBL" id="MDT0617434.1"/>
    </source>
</evidence>
<comment type="subunit">
    <text evidence="7">Monomer.</text>
</comment>
<dbReference type="SUPFAM" id="SSF47413">
    <property type="entry name" value="lambda repressor-like DNA-binding domains"/>
    <property type="match status" value="1"/>
</dbReference>
<feature type="domain" description="HTH cro/C1-type" evidence="8">
    <location>
        <begin position="30"/>
        <end position="84"/>
    </location>
</feature>
<evidence type="ECO:0000259" key="8">
    <source>
        <dbReference type="PROSITE" id="PS50943"/>
    </source>
</evidence>
<comment type="caution">
    <text evidence="7">Lacks conserved residue(s) required for the propagation of feature annotation.</text>
</comment>
<name>A0ABU3B4Q0_9GAMM</name>
<comment type="similarity">
    <text evidence="7">Belongs to the shikimate kinase family.</text>
</comment>
<dbReference type="InterPro" id="IPR031322">
    <property type="entry name" value="Shikimate/glucono_kinase"/>
</dbReference>
<dbReference type="NCBIfam" id="NF006015">
    <property type="entry name" value="PRK08154.1"/>
    <property type="match status" value="1"/>
</dbReference>
<keyword evidence="4 7" id="KW-0418">Kinase</keyword>
<keyword evidence="7" id="KW-0963">Cytoplasm</keyword>
<comment type="caution">
    <text evidence="9">The sequence shown here is derived from an EMBL/GenBank/DDBJ whole genome shotgun (WGS) entry which is preliminary data.</text>
</comment>
<evidence type="ECO:0000256" key="2">
    <source>
        <dbReference type="ARBA" id="ARBA00022679"/>
    </source>
</evidence>
<dbReference type="EMBL" id="JAVRHY010000002">
    <property type="protein sequence ID" value="MDT0617434.1"/>
    <property type="molecule type" value="Genomic_DNA"/>
</dbReference>
<evidence type="ECO:0000256" key="1">
    <source>
        <dbReference type="ARBA" id="ARBA00022605"/>
    </source>
</evidence>
<dbReference type="SMART" id="SM00530">
    <property type="entry name" value="HTH_XRE"/>
    <property type="match status" value="1"/>
</dbReference>
<dbReference type="InterPro" id="IPR027417">
    <property type="entry name" value="P-loop_NTPase"/>
</dbReference>
<feature type="binding site" evidence="7">
    <location>
        <position position="247"/>
    </location>
    <ligand>
        <name>ATP</name>
        <dbReference type="ChEBI" id="CHEBI:30616"/>
    </ligand>
</feature>
<comment type="cofactor">
    <cofactor evidence="7">
        <name>Mg(2+)</name>
        <dbReference type="ChEBI" id="CHEBI:18420"/>
    </cofactor>
    <text evidence="7">Binds 1 Mg(2+) ion per subunit.</text>
</comment>
<proteinExistence type="inferred from homology"/>
<dbReference type="PANTHER" id="PTHR21087">
    <property type="entry name" value="SHIKIMATE KINASE"/>
    <property type="match status" value="1"/>
</dbReference>
<keyword evidence="10" id="KW-1185">Reference proteome</keyword>
<comment type="subcellular location">
    <subcellularLocation>
        <location evidence="7">Cytoplasm</location>
    </subcellularLocation>
</comment>
<feature type="binding site" evidence="7">
    <location>
        <position position="267"/>
    </location>
    <ligand>
        <name>substrate</name>
    </ligand>
</feature>
<keyword evidence="7" id="KW-0479">Metal-binding</keyword>
<dbReference type="SUPFAM" id="SSF52540">
    <property type="entry name" value="P-loop containing nucleoside triphosphate hydrolases"/>
    <property type="match status" value="1"/>
</dbReference>
<evidence type="ECO:0000256" key="4">
    <source>
        <dbReference type="ARBA" id="ARBA00022777"/>
    </source>
</evidence>
<feature type="binding site" evidence="7">
    <location>
        <position position="208"/>
    </location>
    <ligand>
        <name>substrate</name>
    </ligand>
</feature>
<gene>
    <name evidence="7" type="primary">aroK</name>
    <name evidence="9" type="ORF">RM531_03030</name>
</gene>
<keyword evidence="7" id="KW-0460">Magnesium</keyword>
<reference evidence="9 10" key="1">
    <citation type="submission" date="2023-09" db="EMBL/GenBank/DDBJ databases">
        <authorList>
            <person name="Rey-Velasco X."/>
        </authorList>
    </citation>
    <scope>NUCLEOTIDE SEQUENCE [LARGE SCALE GENOMIC DNA]</scope>
    <source>
        <strain evidence="9 10">P385</strain>
    </source>
</reference>
<dbReference type="Gene3D" id="3.40.50.300">
    <property type="entry name" value="P-loop containing nucleotide triphosphate hydrolases"/>
    <property type="match status" value="1"/>
</dbReference>
<keyword evidence="3 7" id="KW-0547">Nucleotide-binding</keyword>
<keyword evidence="5 7" id="KW-0067">ATP-binding</keyword>
<accession>A0ABU3B4Q0</accession>
<sequence length="309" mass="33959">MHYISETVRVLADELEPQLDSYLLALSDRLRGLRAARGMTRRLLSRHSSISERYLAQLEGGKANPSVTVLWQLASALGVDFGDLVLATDAGDRGMDPELRRLLAAIPPDAVAGARNLLREYLGERRDSRGGIALIGLRGAGKTTLGRGLADALGMPFFRLSELIEELGGMQLGELFSLGGQKSYRRLERQALENLVAGHRQSILEVGGSLVSEPATYQLLQGSFRTVWLRASPEEHMDRVRAQGDLRPMEESNEEAMADLKRILAEREAEYRRADAVVDTSGRRVDESLTELKQTVARLLPATNDAIGA</sequence>
<comment type="function">
    <text evidence="7">Catalyzes the specific phosphorylation of the 3-hydroxyl group of shikimic acid using ATP as a cosubstrate.</text>
</comment>
<feature type="binding site" evidence="7">
    <location>
        <position position="143"/>
    </location>
    <ligand>
        <name>Mg(2+)</name>
        <dbReference type="ChEBI" id="CHEBI:18420"/>
    </ligand>
</feature>
<dbReference type="CDD" id="cd00093">
    <property type="entry name" value="HTH_XRE"/>
    <property type="match status" value="1"/>
</dbReference>
<dbReference type="PROSITE" id="PS50943">
    <property type="entry name" value="HTH_CROC1"/>
    <property type="match status" value="1"/>
</dbReference>
<feature type="binding site" evidence="7">
    <location>
        <position position="283"/>
    </location>
    <ligand>
        <name>ATP</name>
        <dbReference type="ChEBI" id="CHEBI:30616"/>
    </ligand>
</feature>
<keyword evidence="2 7" id="KW-0808">Transferase</keyword>
<feature type="binding site" evidence="7">
    <location>
        <begin position="139"/>
        <end position="144"/>
    </location>
    <ligand>
        <name>ATP</name>
        <dbReference type="ChEBI" id="CHEBI:30616"/>
    </ligand>
</feature>
<dbReference type="Gene3D" id="1.10.260.40">
    <property type="entry name" value="lambda repressor-like DNA-binding domains"/>
    <property type="match status" value="1"/>
</dbReference>
<evidence type="ECO:0000256" key="3">
    <source>
        <dbReference type="ARBA" id="ARBA00022741"/>
    </source>
</evidence>
<keyword evidence="6 7" id="KW-0057">Aromatic amino acid biosynthesis</keyword>
<dbReference type="InterPro" id="IPR001387">
    <property type="entry name" value="Cro/C1-type_HTH"/>
</dbReference>
<protein>
    <recommendedName>
        <fullName evidence="7">Shikimate kinase</fullName>
        <shortName evidence="7">SK</shortName>
        <ecNumber evidence="7">2.7.1.71</ecNumber>
    </recommendedName>
</protein>
<dbReference type="HAMAP" id="MF_00109">
    <property type="entry name" value="Shikimate_kinase"/>
    <property type="match status" value="1"/>
</dbReference>
<evidence type="ECO:0000313" key="10">
    <source>
        <dbReference type="Proteomes" id="UP001259982"/>
    </source>
</evidence>
<evidence type="ECO:0000256" key="5">
    <source>
        <dbReference type="ARBA" id="ARBA00022840"/>
    </source>
</evidence>
<dbReference type="CDD" id="cd00464">
    <property type="entry name" value="SK"/>
    <property type="match status" value="1"/>
</dbReference>
<dbReference type="PRINTS" id="PR01100">
    <property type="entry name" value="SHIKIMTKNASE"/>
</dbReference>
<dbReference type="InterPro" id="IPR010982">
    <property type="entry name" value="Lambda_DNA-bd_dom_sf"/>
</dbReference>
<dbReference type="PANTHER" id="PTHR21087:SF16">
    <property type="entry name" value="SHIKIMATE KINASE 1, CHLOROPLASTIC"/>
    <property type="match status" value="1"/>
</dbReference>
<dbReference type="Pfam" id="PF01381">
    <property type="entry name" value="HTH_3"/>
    <property type="match status" value="1"/>
</dbReference>
<evidence type="ECO:0000256" key="7">
    <source>
        <dbReference type="HAMAP-Rule" id="MF_00109"/>
    </source>
</evidence>
<keyword evidence="1 7" id="KW-0028">Amino-acid biosynthesis</keyword>
<feature type="binding site" evidence="7">
    <location>
        <position position="185"/>
    </location>
    <ligand>
        <name>substrate</name>
    </ligand>
</feature>
<organism evidence="9 10">
    <name type="scientific">Spectribacter acetivorans</name>
    <dbReference type="NCBI Taxonomy" id="3075603"/>
    <lineage>
        <taxon>Bacteria</taxon>
        <taxon>Pseudomonadati</taxon>
        <taxon>Pseudomonadota</taxon>
        <taxon>Gammaproteobacteria</taxon>
        <taxon>Salinisphaerales</taxon>
        <taxon>Salinisphaeraceae</taxon>
        <taxon>Spectribacter</taxon>
    </lineage>
</organism>